<gene>
    <name evidence="3" type="ORF">RJ639_030542</name>
</gene>
<evidence type="ECO:0000313" key="4">
    <source>
        <dbReference type="Proteomes" id="UP001188597"/>
    </source>
</evidence>
<keyword evidence="4" id="KW-1185">Reference proteome</keyword>
<evidence type="ECO:0000259" key="2">
    <source>
        <dbReference type="Pfam" id="PF03732"/>
    </source>
</evidence>
<accession>A0AA89BDE6</accession>
<sequence>MANSKERINALEAQIRDMFKSDPDAPGILKQFSLCLDTLEVNLEATDNTRYAENMEWEGSWAVLNTPVGGAEHSSRPQVPEPKSYGGARDAKELENFLFDIEQYFRAIRVDSKATKVSMAAMYFVGDVKLWWRKKYAEIEDGSCVINNWDILKPELKSQFFPENTTFNAKKALFECKHTGSVQEYCQAFSTLMLDISDMSTVDRLFFFMEGLKPWARAELNRRRVNNLNEAIIAAESLSDYNSEPQRPPQRGNPSRSNGGKKPGVKCQTKVGAVKAVGRQTFPPNRRVELGSKPSLTLAPAEK</sequence>
<name>A0AA89BDE6_9ASTE</name>
<dbReference type="AlphaFoldDB" id="A0AA89BDE6"/>
<feature type="region of interest" description="Disordered" evidence="1">
    <location>
        <begin position="239"/>
        <end position="303"/>
    </location>
</feature>
<dbReference type="EMBL" id="JAVXUP010000140">
    <property type="protein sequence ID" value="KAK3036718.1"/>
    <property type="molecule type" value="Genomic_DNA"/>
</dbReference>
<reference evidence="3" key="1">
    <citation type="submission" date="2022-12" db="EMBL/GenBank/DDBJ databases">
        <title>Draft genome assemblies for two species of Escallonia (Escalloniales).</title>
        <authorList>
            <person name="Chanderbali A."/>
            <person name="Dervinis C."/>
            <person name="Anghel I."/>
            <person name="Soltis D."/>
            <person name="Soltis P."/>
            <person name="Zapata F."/>
        </authorList>
    </citation>
    <scope>NUCLEOTIDE SEQUENCE</scope>
    <source>
        <strain evidence="3">UCBG64.0493</strain>
        <tissue evidence="3">Leaf</tissue>
    </source>
</reference>
<dbReference type="Pfam" id="PF03732">
    <property type="entry name" value="Retrotrans_gag"/>
    <property type="match status" value="1"/>
</dbReference>
<dbReference type="Proteomes" id="UP001188597">
    <property type="component" value="Unassembled WGS sequence"/>
</dbReference>
<evidence type="ECO:0000256" key="1">
    <source>
        <dbReference type="SAM" id="MobiDB-lite"/>
    </source>
</evidence>
<comment type="caution">
    <text evidence="3">The sequence shown here is derived from an EMBL/GenBank/DDBJ whole genome shotgun (WGS) entry which is preliminary data.</text>
</comment>
<protein>
    <recommendedName>
        <fullName evidence="2">Retrotransposon gag domain-containing protein</fullName>
    </recommendedName>
</protein>
<dbReference type="InterPro" id="IPR005162">
    <property type="entry name" value="Retrotrans_gag_dom"/>
</dbReference>
<feature type="domain" description="Retrotransposon gag" evidence="2">
    <location>
        <begin position="119"/>
        <end position="214"/>
    </location>
</feature>
<evidence type="ECO:0000313" key="3">
    <source>
        <dbReference type="EMBL" id="KAK3036718.1"/>
    </source>
</evidence>
<proteinExistence type="predicted"/>
<organism evidence="3 4">
    <name type="scientific">Escallonia herrerae</name>
    <dbReference type="NCBI Taxonomy" id="1293975"/>
    <lineage>
        <taxon>Eukaryota</taxon>
        <taxon>Viridiplantae</taxon>
        <taxon>Streptophyta</taxon>
        <taxon>Embryophyta</taxon>
        <taxon>Tracheophyta</taxon>
        <taxon>Spermatophyta</taxon>
        <taxon>Magnoliopsida</taxon>
        <taxon>eudicotyledons</taxon>
        <taxon>Gunneridae</taxon>
        <taxon>Pentapetalae</taxon>
        <taxon>asterids</taxon>
        <taxon>campanulids</taxon>
        <taxon>Escalloniales</taxon>
        <taxon>Escalloniaceae</taxon>
        <taxon>Escallonia</taxon>
    </lineage>
</organism>